<proteinExistence type="predicted"/>
<dbReference type="SMART" id="SM00219">
    <property type="entry name" value="TyrKc"/>
    <property type="match status" value="1"/>
</dbReference>
<dbReference type="InterPro" id="IPR000719">
    <property type="entry name" value="Prot_kinase_dom"/>
</dbReference>
<dbReference type="CDD" id="cd00192">
    <property type="entry name" value="PTKc"/>
    <property type="match status" value="1"/>
</dbReference>
<dbReference type="PROSITE" id="PS00109">
    <property type="entry name" value="PROTEIN_KINASE_TYR"/>
    <property type="match status" value="1"/>
</dbReference>
<organism evidence="3 4">
    <name type="scientific">Taenia crassiceps</name>
    <dbReference type="NCBI Taxonomy" id="6207"/>
    <lineage>
        <taxon>Eukaryota</taxon>
        <taxon>Metazoa</taxon>
        <taxon>Spiralia</taxon>
        <taxon>Lophotrochozoa</taxon>
        <taxon>Platyhelminthes</taxon>
        <taxon>Cestoda</taxon>
        <taxon>Eucestoda</taxon>
        <taxon>Cyclophyllidea</taxon>
        <taxon>Taeniidae</taxon>
        <taxon>Taenia</taxon>
    </lineage>
</organism>
<dbReference type="Proteomes" id="UP001651158">
    <property type="component" value="Unassembled WGS sequence"/>
</dbReference>
<protein>
    <recommendedName>
        <fullName evidence="2">Protein kinase domain-containing protein</fullName>
    </recommendedName>
</protein>
<dbReference type="InterPro" id="IPR020635">
    <property type="entry name" value="Tyr_kinase_cat_dom"/>
</dbReference>
<feature type="region of interest" description="Disordered" evidence="1">
    <location>
        <begin position="488"/>
        <end position="513"/>
    </location>
</feature>
<dbReference type="PANTHER" id="PTHR24416:SF631">
    <property type="entry name" value="SERINE_THREONINE_TYROSINE KINASE 1"/>
    <property type="match status" value="1"/>
</dbReference>
<evidence type="ECO:0000259" key="2">
    <source>
        <dbReference type="PROSITE" id="PS50011"/>
    </source>
</evidence>
<feature type="domain" description="Protein kinase" evidence="2">
    <location>
        <begin position="207"/>
        <end position="482"/>
    </location>
</feature>
<gene>
    <name evidence="3" type="ORF">TcWFU_000352</name>
</gene>
<dbReference type="InterPro" id="IPR001245">
    <property type="entry name" value="Ser-Thr/Tyr_kinase_cat_dom"/>
</dbReference>
<accession>A0ABR4Q5B6</accession>
<dbReference type="Gene3D" id="1.10.510.10">
    <property type="entry name" value="Transferase(Phosphotransferase) domain 1"/>
    <property type="match status" value="1"/>
</dbReference>
<dbReference type="InterPro" id="IPR008266">
    <property type="entry name" value="Tyr_kinase_AS"/>
</dbReference>
<reference evidence="3 4" key="1">
    <citation type="journal article" date="2022" name="Front. Cell. Infect. Microbiol.">
        <title>The Genomes of Two Strains of Taenia crassiceps the Animal Model for the Study of Human Cysticercosis.</title>
        <authorList>
            <person name="Bobes R.J."/>
            <person name="Estrada K."/>
            <person name="Rios-Valencia D.G."/>
            <person name="Calderon-Gallegos A."/>
            <person name="de la Torre P."/>
            <person name="Carrero J.C."/>
            <person name="Sanchez-Flores A."/>
            <person name="Laclette J.P."/>
        </authorList>
    </citation>
    <scope>NUCLEOTIDE SEQUENCE [LARGE SCALE GENOMIC DNA]</scope>
    <source>
        <strain evidence="3">WFUcys</strain>
    </source>
</reference>
<keyword evidence="4" id="KW-1185">Reference proteome</keyword>
<sequence>MMKKQVEEIVPNGSTEVIEAGQEIRHAAFTGNPPNKPPKQKPSDSRNYGYQWPASTVLNETDDNRARPIPPPRQKNEMHSTALSQDILHRETDLDNIWTPAYYGDEEDFADSKAGVGDCWILFSTKNNELLLKRGPHGKSYPITSRYKVEIGDRVYTGRLLARLMESVRKGERGVGKTKQRKCVSLVYCEDLRYFAGPKEIAPLVEKKGARIIGKGEFGEVTQRTYREEVKGKKTSMKVAVKRIKQTSSNALVGAMEVAVMCSLLEDSTVNMQHLLTLIGWYLDDGCLYVVTEFMPGGNLLDYLRSLNTHAEKEEEREEERAKRDHRCSLEFNRFVSQIISGMCALESKRIQHRDLAACNILLTDDHQIKIGDFGLSRPEGSRFTFGCISTRWTAPEVLEKEGNFTLRSDVWSFGVVVWEIYSRGSLPYSEVLSGELLNHLRSGLRLKPPSDTPSRMEKLMNKCWRWEASSRPSFVQIERYLHGQSMRSDSGSLATVPPPLPFKGQVSPIPSS</sequence>
<evidence type="ECO:0000313" key="3">
    <source>
        <dbReference type="EMBL" id="KAL5104810.1"/>
    </source>
</evidence>
<dbReference type="PRINTS" id="PR00109">
    <property type="entry name" value="TYRKINASE"/>
</dbReference>
<dbReference type="InterPro" id="IPR050122">
    <property type="entry name" value="RTK"/>
</dbReference>
<dbReference type="SUPFAM" id="SSF56112">
    <property type="entry name" value="Protein kinase-like (PK-like)"/>
    <property type="match status" value="1"/>
</dbReference>
<feature type="compositionally biased region" description="Polar residues" evidence="1">
    <location>
        <begin position="45"/>
        <end position="59"/>
    </location>
</feature>
<dbReference type="EMBL" id="JAKROA010000010">
    <property type="protein sequence ID" value="KAL5104810.1"/>
    <property type="molecule type" value="Genomic_DNA"/>
</dbReference>
<evidence type="ECO:0000313" key="4">
    <source>
        <dbReference type="Proteomes" id="UP001651158"/>
    </source>
</evidence>
<evidence type="ECO:0000256" key="1">
    <source>
        <dbReference type="SAM" id="MobiDB-lite"/>
    </source>
</evidence>
<dbReference type="PROSITE" id="PS50011">
    <property type="entry name" value="PROTEIN_KINASE_DOM"/>
    <property type="match status" value="1"/>
</dbReference>
<dbReference type="Pfam" id="PF07714">
    <property type="entry name" value="PK_Tyr_Ser-Thr"/>
    <property type="match status" value="1"/>
</dbReference>
<feature type="region of interest" description="Disordered" evidence="1">
    <location>
        <begin position="20"/>
        <end position="79"/>
    </location>
</feature>
<comment type="caution">
    <text evidence="3">The sequence shown here is derived from an EMBL/GenBank/DDBJ whole genome shotgun (WGS) entry which is preliminary data.</text>
</comment>
<name>A0ABR4Q5B6_9CEST</name>
<dbReference type="PANTHER" id="PTHR24416">
    <property type="entry name" value="TYROSINE-PROTEIN KINASE RECEPTOR"/>
    <property type="match status" value="1"/>
</dbReference>
<dbReference type="InterPro" id="IPR011009">
    <property type="entry name" value="Kinase-like_dom_sf"/>
</dbReference>